<evidence type="ECO:0000313" key="2">
    <source>
        <dbReference type="Proteomes" id="UP000092460"/>
    </source>
</evidence>
<dbReference type="EnsemblMetazoa" id="GPPI004101-RA">
    <property type="protein sequence ID" value="GPPI004101-PA"/>
    <property type="gene ID" value="GPPI004101"/>
</dbReference>
<organism evidence="1 2">
    <name type="scientific">Glossina palpalis gambiensis</name>
    <dbReference type="NCBI Taxonomy" id="67801"/>
    <lineage>
        <taxon>Eukaryota</taxon>
        <taxon>Metazoa</taxon>
        <taxon>Ecdysozoa</taxon>
        <taxon>Arthropoda</taxon>
        <taxon>Hexapoda</taxon>
        <taxon>Insecta</taxon>
        <taxon>Pterygota</taxon>
        <taxon>Neoptera</taxon>
        <taxon>Endopterygota</taxon>
        <taxon>Diptera</taxon>
        <taxon>Brachycera</taxon>
        <taxon>Muscomorpha</taxon>
        <taxon>Hippoboscoidea</taxon>
        <taxon>Glossinidae</taxon>
        <taxon>Glossina</taxon>
    </lineage>
</organism>
<sequence length="84" mass="9568">MKYEHKSAIDHNPKAVNRFFGDQNKISLPLRTQSPVLTHLFENPIASSQLKAFEAAGESMMYACEFPDMVWTLNVFVMGFKICV</sequence>
<name>A0A1B0APP3_9MUSC</name>
<evidence type="ECO:0000313" key="1">
    <source>
        <dbReference type="EnsemblMetazoa" id="GPPI004101-PA"/>
    </source>
</evidence>
<protein>
    <submittedName>
        <fullName evidence="1">Uncharacterized protein</fullName>
    </submittedName>
</protein>
<dbReference type="AlphaFoldDB" id="A0A1B0APP3"/>
<dbReference type="Proteomes" id="UP000092460">
    <property type="component" value="Unassembled WGS sequence"/>
</dbReference>
<dbReference type="EMBL" id="JXJN01001526">
    <property type="status" value="NOT_ANNOTATED_CDS"/>
    <property type="molecule type" value="Genomic_DNA"/>
</dbReference>
<reference evidence="2" key="1">
    <citation type="submission" date="2015-01" db="EMBL/GenBank/DDBJ databases">
        <authorList>
            <person name="Aksoy S."/>
            <person name="Warren W."/>
            <person name="Wilson R.K."/>
        </authorList>
    </citation>
    <scope>NUCLEOTIDE SEQUENCE [LARGE SCALE GENOMIC DNA]</scope>
    <source>
        <strain evidence="2">IAEA</strain>
    </source>
</reference>
<reference evidence="1" key="2">
    <citation type="submission" date="2020-05" db="UniProtKB">
        <authorList>
            <consortium name="EnsemblMetazoa"/>
        </authorList>
    </citation>
    <scope>IDENTIFICATION</scope>
    <source>
        <strain evidence="1">IAEA</strain>
    </source>
</reference>
<proteinExistence type="predicted"/>
<keyword evidence="2" id="KW-1185">Reference proteome</keyword>
<accession>A0A1B0APP3</accession>
<dbReference type="VEuPathDB" id="VectorBase:GPPI004101"/>